<keyword evidence="8" id="KW-0812">Transmembrane</keyword>
<evidence type="ECO:0000256" key="2">
    <source>
        <dbReference type="ARBA" id="ARBA00008683"/>
    </source>
</evidence>
<dbReference type="NCBIfam" id="TIGR00705">
    <property type="entry name" value="SppA_67K"/>
    <property type="match status" value="1"/>
</dbReference>
<dbReference type="AlphaFoldDB" id="A0A0A3ANQ1"/>
<evidence type="ECO:0000259" key="9">
    <source>
        <dbReference type="Pfam" id="PF01343"/>
    </source>
</evidence>
<dbReference type="GO" id="GO:0006465">
    <property type="term" value="P:signal peptide processing"/>
    <property type="evidence" value="ECO:0007669"/>
    <property type="project" value="InterPro"/>
</dbReference>
<evidence type="ECO:0000256" key="3">
    <source>
        <dbReference type="ARBA" id="ARBA00022670"/>
    </source>
</evidence>
<dbReference type="PANTHER" id="PTHR33209:SF1">
    <property type="entry name" value="PEPTIDASE S49 DOMAIN-CONTAINING PROTEIN"/>
    <property type="match status" value="1"/>
</dbReference>
<sequence>MKILLTILKTLWRGLCFVRDLVMNIVFLLFVLLCLSVFGLFLQSSPSTAIKEGALLLNLDGYLADNRPQDNLFNVLRELDDRQIPQQISTFDIVQSINYAAVDERIKGIVLDLNYFSGGDMPSLQFIGKALKQFKQNNKPVYAIGRSYSQAQYLLASYADHIYLNSHGEVGLTGLAQNNLYFKSLIEKLEITPHIFRVGTYKAAVEPFMRNDMSPEAKDNTRLWLNQMWQNYQQTIAENRKITPSAVLPQAKQFLEKLKAVQGNSAEYALQQSLVDELKSDWEIQNELAATFGYNETEQQYNQVSMSDYLTLIGDRTYSDAAAKIAVVNVEGEIVDGISDDNAGSDTIVAQLQAVLNDRAVRALILRINSPGGSAFASEVIRQQLQQLKLQGIPIVVSMGGMAASGGYWIAADADYIVAAPNTITGSIGIFAALFTLENTLKQGGIYSDGVNTGPLSRLSLTQSLPDELNQAIQMNIEHGYEQFLTLVANGRDLNKAQVDAVAQGQVWLGEHAAAKHLVDELGDFDVAVNAALKLVNANLTEAETPFDFLPTQWFVDEPQDMISRLFSHGRASIQSAVFNAFGLPQQPLKQLKNRLGVLKQLNDPRGQYLYCLDCSVSY</sequence>
<evidence type="ECO:0000256" key="4">
    <source>
        <dbReference type="ARBA" id="ARBA00022801"/>
    </source>
</evidence>
<evidence type="ECO:0000256" key="8">
    <source>
        <dbReference type="SAM" id="Phobius"/>
    </source>
</evidence>
<dbReference type="OrthoDB" id="9764363at2"/>
<dbReference type="CDD" id="cd07023">
    <property type="entry name" value="S49_Sppa_N_C"/>
    <property type="match status" value="1"/>
</dbReference>
<evidence type="ECO:0000313" key="10">
    <source>
        <dbReference type="EMBL" id="KGQ70986.1"/>
    </source>
</evidence>
<feature type="domain" description="Peptidase S49" evidence="9">
    <location>
        <begin position="389"/>
        <end position="538"/>
    </location>
</feature>
<name>A0A0A3ANQ1_9PAST</name>
<evidence type="ECO:0000256" key="1">
    <source>
        <dbReference type="ARBA" id="ARBA00004370"/>
    </source>
</evidence>
<dbReference type="Proteomes" id="UP000030380">
    <property type="component" value="Unassembled WGS sequence"/>
</dbReference>
<evidence type="ECO:0000256" key="7">
    <source>
        <dbReference type="PIRSR" id="PIRSR001217-1"/>
    </source>
</evidence>
<dbReference type="InterPro" id="IPR029045">
    <property type="entry name" value="ClpP/crotonase-like_dom_sf"/>
</dbReference>
<evidence type="ECO:0000256" key="6">
    <source>
        <dbReference type="ARBA" id="ARBA00023136"/>
    </source>
</evidence>
<dbReference type="NCBIfam" id="TIGR00706">
    <property type="entry name" value="SppA_dom"/>
    <property type="match status" value="1"/>
</dbReference>
<gene>
    <name evidence="10" type="ORF">OA57_01690</name>
</gene>
<dbReference type="GO" id="GO:0008236">
    <property type="term" value="F:serine-type peptidase activity"/>
    <property type="evidence" value="ECO:0007669"/>
    <property type="project" value="UniProtKB-KW"/>
</dbReference>
<dbReference type="Gene3D" id="6.20.330.10">
    <property type="match status" value="1"/>
</dbReference>
<feature type="active site" description="Proton donor/acceptor" evidence="7">
    <location>
        <position position="202"/>
    </location>
</feature>
<dbReference type="RefSeq" id="WP_034612653.1">
    <property type="nucleotide sequence ID" value="NZ_JSUM01000003.1"/>
</dbReference>
<dbReference type="InterPro" id="IPR047272">
    <property type="entry name" value="S49_SppA_C"/>
</dbReference>
<evidence type="ECO:0000313" key="11">
    <source>
        <dbReference type="Proteomes" id="UP000030380"/>
    </source>
</evidence>
<dbReference type="EMBL" id="JSUM01000003">
    <property type="protein sequence ID" value="KGQ70986.1"/>
    <property type="molecule type" value="Genomic_DNA"/>
</dbReference>
<comment type="caution">
    <text evidence="10">The sequence shown here is derived from an EMBL/GenBank/DDBJ whole genome shotgun (WGS) entry which is preliminary data.</text>
</comment>
<keyword evidence="8" id="KW-1133">Transmembrane helix</keyword>
<keyword evidence="6 8" id="KW-0472">Membrane</keyword>
<accession>A0A0A3ANQ1</accession>
<evidence type="ECO:0000256" key="5">
    <source>
        <dbReference type="ARBA" id="ARBA00022825"/>
    </source>
</evidence>
<reference evidence="10 11" key="1">
    <citation type="submission" date="2014-11" db="EMBL/GenBank/DDBJ databases">
        <title>Draft genome sequence of Chelonobacter oris 1662T, associated with respiratory disease in Hermann's Tortoises.</title>
        <authorList>
            <person name="Kudirkiene E."/>
            <person name="Hansen M.J."/>
            <person name="Bojesen A.M."/>
        </authorList>
    </citation>
    <scope>NUCLEOTIDE SEQUENCE [LARGE SCALE GENOMIC DNA]</scope>
    <source>
        <strain evidence="10 11">1662</strain>
    </source>
</reference>
<dbReference type="Pfam" id="PF01343">
    <property type="entry name" value="Peptidase_S49"/>
    <property type="match status" value="2"/>
</dbReference>
<feature type="domain" description="Peptidase S49" evidence="9">
    <location>
        <begin position="134"/>
        <end position="284"/>
    </location>
</feature>
<organism evidence="10 11">
    <name type="scientific">Chelonobacter oris</name>
    <dbReference type="NCBI Taxonomy" id="505317"/>
    <lineage>
        <taxon>Bacteria</taxon>
        <taxon>Pseudomonadati</taxon>
        <taxon>Pseudomonadota</taxon>
        <taxon>Gammaproteobacteria</taxon>
        <taxon>Pasteurellales</taxon>
        <taxon>Pasteurellaceae</taxon>
        <taxon>Chelonobacter</taxon>
    </lineage>
</organism>
<protein>
    <submittedName>
        <fullName evidence="10">Protease</fullName>
    </submittedName>
</protein>
<proteinExistence type="inferred from homology"/>
<dbReference type="InterPro" id="IPR004635">
    <property type="entry name" value="Pept_S49_SppA"/>
</dbReference>
<feature type="transmembrane region" description="Helical" evidence="8">
    <location>
        <begin position="21"/>
        <end position="42"/>
    </location>
</feature>
<dbReference type="Gene3D" id="3.90.226.10">
    <property type="entry name" value="2-enoyl-CoA Hydratase, Chain A, domain 1"/>
    <property type="match status" value="3"/>
</dbReference>
<keyword evidence="11" id="KW-1185">Reference proteome</keyword>
<dbReference type="InterPro" id="IPR002142">
    <property type="entry name" value="Peptidase_S49"/>
</dbReference>
<dbReference type="STRING" id="505317.OA57_01690"/>
<dbReference type="PANTHER" id="PTHR33209">
    <property type="entry name" value="PROTEASE 4"/>
    <property type="match status" value="1"/>
</dbReference>
<keyword evidence="3 10" id="KW-0645">Protease</keyword>
<comment type="subcellular location">
    <subcellularLocation>
        <location evidence="1">Membrane</location>
    </subcellularLocation>
</comment>
<dbReference type="SUPFAM" id="SSF52096">
    <property type="entry name" value="ClpP/crotonase"/>
    <property type="match status" value="2"/>
</dbReference>
<dbReference type="InterPro" id="IPR004634">
    <property type="entry name" value="Pept_S49_pIV"/>
</dbReference>
<dbReference type="GO" id="GO:0016020">
    <property type="term" value="C:membrane"/>
    <property type="evidence" value="ECO:0007669"/>
    <property type="project" value="UniProtKB-SubCell"/>
</dbReference>
<keyword evidence="4" id="KW-0378">Hydrolase</keyword>
<keyword evidence="5" id="KW-0720">Serine protease</keyword>
<dbReference type="PIRSF" id="PIRSF001217">
    <property type="entry name" value="Protease_4_SppA"/>
    <property type="match status" value="1"/>
</dbReference>
<dbReference type="CDD" id="cd07018">
    <property type="entry name" value="S49_SppA_67K_type"/>
    <property type="match status" value="1"/>
</dbReference>
<feature type="active site" description="Nucleophile" evidence="7">
    <location>
        <position position="405"/>
    </location>
</feature>
<comment type="similarity">
    <text evidence="2">Belongs to the peptidase S49 family.</text>
</comment>
<dbReference type="InterPro" id="IPR047217">
    <property type="entry name" value="S49_SppA_67K_type_N"/>
</dbReference>